<feature type="non-terminal residue" evidence="1">
    <location>
        <position position="99"/>
    </location>
</feature>
<organism evidence="1 2">
    <name type="scientific">Dentiscutata heterogama</name>
    <dbReference type="NCBI Taxonomy" id="1316150"/>
    <lineage>
        <taxon>Eukaryota</taxon>
        <taxon>Fungi</taxon>
        <taxon>Fungi incertae sedis</taxon>
        <taxon>Mucoromycota</taxon>
        <taxon>Glomeromycotina</taxon>
        <taxon>Glomeromycetes</taxon>
        <taxon>Diversisporales</taxon>
        <taxon>Gigasporaceae</taxon>
        <taxon>Dentiscutata</taxon>
    </lineage>
</organism>
<proteinExistence type="predicted"/>
<reference evidence="1" key="1">
    <citation type="submission" date="2021-06" db="EMBL/GenBank/DDBJ databases">
        <authorList>
            <person name="Kallberg Y."/>
            <person name="Tangrot J."/>
            <person name="Rosling A."/>
        </authorList>
    </citation>
    <scope>NUCLEOTIDE SEQUENCE</scope>
    <source>
        <strain evidence="1">IL203A</strain>
    </source>
</reference>
<dbReference type="Proteomes" id="UP000789702">
    <property type="component" value="Unassembled WGS sequence"/>
</dbReference>
<feature type="non-terminal residue" evidence="1">
    <location>
        <position position="1"/>
    </location>
</feature>
<comment type="caution">
    <text evidence="1">The sequence shown here is derived from an EMBL/GenBank/DDBJ whole genome shotgun (WGS) entry which is preliminary data.</text>
</comment>
<protein>
    <submittedName>
        <fullName evidence="1">5137_t:CDS:1</fullName>
    </submittedName>
</protein>
<gene>
    <name evidence="1" type="ORF">DHETER_LOCUS13706</name>
</gene>
<name>A0ACA9Q934_9GLOM</name>
<evidence type="ECO:0000313" key="2">
    <source>
        <dbReference type="Proteomes" id="UP000789702"/>
    </source>
</evidence>
<keyword evidence="2" id="KW-1185">Reference proteome</keyword>
<dbReference type="EMBL" id="CAJVPU010038663">
    <property type="protein sequence ID" value="CAG8735388.1"/>
    <property type="molecule type" value="Genomic_DNA"/>
</dbReference>
<accession>A0ACA9Q934</accession>
<sequence>MLIKLTDEEKIIPCNYKWKNYGNVYSAILDSDKRAYKEFVKKERQKVYTMSFPRLSFFELLYKVDISDFNLYSEMTLSEVRLLSSLFIDDATTVHLRNS</sequence>
<evidence type="ECO:0000313" key="1">
    <source>
        <dbReference type="EMBL" id="CAG8735388.1"/>
    </source>
</evidence>